<reference evidence="3 4" key="1">
    <citation type="submission" date="2024-11" db="EMBL/GenBank/DDBJ databases">
        <title>A near-complete genome assembly of Cinchona calisaya.</title>
        <authorList>
            <person name="Lian D.C."/>
            <person name="Zhao X.W."/>
            <person name="Wei L."/>
        </authorList>
    </citation>
    <scope>NUCLEOTIDE SEQUENCE [LARGE SCALE GENOMIC DNA]</scope>
    <source>
        <tissue evidence="3">Nenye</tissue>
    </source>
</reference>
<dbReference type="SUPFAM" id="SSF47616">
    <property type="entry name" value="GST C-terminal domain-like"/>
    <property type="match status" value="1"/>
</dbReference>
<comment type="caution">
    <text evidence="3">The sequence shown here is derived from an EMBL/GenBank/DDBJ whole genome shotgun (WGS) entry which is preliminary data.</text>
</comment>
<dbReference type="Pfam" id="PF00043">
    <property type="entry name" value="GST_C"/>
    <property type="match status" value="1"/>
</dbReference>
<proteinExistence type="predicted"/>
<dbReference type="PROSITE" id="PS50405">
    <property type="entry name" value="GST_CTER"/>
    <property type="match status" value="1"/>
</dbReference>
<dbReference type="InterPro" id="IPR045073">
    <property type="entry name" value="Omega/Tau-like"/>
</dbReference>
<keyword evidence="1" id="KW-0732">Signal</keyword>
<evidence type="ECO:0000313" key="3">
    <source>
        <dbReference type="EMBL" id="KAL3501305.1"/>
    </source>
</evidence>
<dbReference type="InterPro" id="IPR036282">
    <property type="entry name" value="Glutathione-S-Trfase_C_sf"/>
</dbReference>
<dbReference type="AlphaFoldDB" id="A0ABD2Y3D6"/>
<dbReference type="Gene3D" id="1.20.1050.10">
    <property type="match status" value="1"/>
</dbReference>
<organism evidence="3 4">
    <name type="scientific">Cinchona calisaya</name>
    <dbReference type="NCBI Taxonomy" id="153742"/>
    <lineage>
        <taxon>Eukaryota</taxon>
        <taxon>Viridiplantae</taxon>
        <taxon>Streptophyta</taxon>
        <taxon>Embryophyta</taxon>
        <taxon>Tracheophyta</taxon>
        <taxon>Spermatophyta</taxon>
        <taxon>Magnoliopsida</taxon>
        <taxon>eudicotyledons</taxon>
        <taxon>Gunneridae</taxon>
        <taxon>Pentapetalae</taxon>
        <taxon>asterids</taxon>
        <taxon>lamiids</taxon>
        <taxon>Gentianales</taxon>
        <taxon>Rubiaceae</taxon>
        <taxon>Cinchonoideae</taxon>
        <taxon>Cinchoneae</taxon>
        <taxon>Cinchona</taxon>
    </lineage>
</organism>
<sequence>MHMHAWLPLMVQLIDYATGEEEAKKALKDKIIEKMLILEGAFVNCSKGKAFFSGDDIGYLDIALRSHLGWLKGMERLENVKLLDETKMPNLMEWAHKFSSNEIVKDVTLELDGMGA</sequence>
<dbReference type="InterPro" id="IPR045074">
    <property type="entry name" value="GST_C_Tau"/>
</dbReference>
<evidence type="ECO:0000256" key="1">
    <source>
        <dbReference type="SAM" id="SignalP"/>
    </source>
</evidence>
<dbReference type="PANTHER" id="PTHR11260:SF781">
    <property type="entry name" value="GLUTATHIONE S-TRANSFERASE U19"/>
    <property type="match status" value="1"/>
</dbReference>
<dbReference type="EMBL" id="JBJUIK010000015">
    <property type="protein sequence ID" value="KAL3501305.1"/>
    <property type="molecule type" value="Genomic_DNA"/>
</dbReference>
<gene>
    <name evidence="3" type="ORF">ACH5RR_035754</name>
</gene>
<evidence type="ECO:0000259" key="2">
    <source>
        <dbReference type="PROSITE" id="PS50405"/>
    </source>
</evidence>
<dbReference type="Proteomes" id="UP001630127">
    <property type="component" value="Unassembled WGS sequence"/>
</dbReference>
<dbReference type="InterPro" id="IPR010987">
    <property type="entry name" value="Glutathione-S-Trfase_C-like"/>
</dbReference>
<feature type="signal peptide" evidence="1">
    <location>
        <begin position="1"/>
        <end position="19"/>
    </location>
</feature>
<protein>
    <recommendedName>
        <fullName evidence="2">GST C-terminal domain-containing protein</fullName>
    </recommendedName>
</protein>
<keyword evidence="4" id="KW-1185">Reference proteome</keyword>
<name>A0ABD2Y3D6_9GENT</name>
<feature type="domain" description="GST C-terminal" evidence="2">
    <location>
        <begin position="1"/>
        <end position="116"/>
    </location>
</feature>
<feature type="chain" id="PRO_5044758083" description="GST C-terminal domain-containing protein" evidence="1">
    <location>
        <begin position="20"/>
        <end position="116"/>
    </location>
</feature>
<evidence type="ECO:0000313" key="4">
    <source>
        <dbReference type="Proteomes" id="UP001630127"/>
    </source>
</evidence>
<accession>A0ABD2Y3D6</accession>
<dbReference type="PANTHER" id="PTHR11260">
    <property type="entry name" value="GLUTATHIONE S-TRANSFERASE, GST, SUPERFAMILY, GST DOMAIN CONTAINING"/>
    <property type="match status" value="1"/>
</dbReference>
<dbReference type="InterPro" id="IPR004046">
    <property type="entry name" value="GST_C"/>
</dbReference>
<dbReference type="CDD" id="cd03185">
    <property type="entry name" value="GST_C_Tau"/>
    <property type="match status" value="1"/>
</dbReference>